<dbReference type="Gene3D" id="3.90.1300.10">
    <property type="entry name" value="Amidase signature (AS) domain"/>
    <property type="match status" value="1"/>
</dbReference>
<feature type="non-terminal residue" evidence="2">
    <location>
        <position position="1"/>
    </location>
</feature>
<reference evidence="2" key="1">
    <citation type="journal article" date="2014" name="Front. Microbiol.">
        <title>High frequency of phylogenetically diverse reductive dehalogenase-homologous genes in deep subseafloor sedimentary metagenomes.</title>
        <authorList>
            <person name="Kawai M."/>
            <person name="Futagami T."/>
            <person name="Toyoda A."/>
            <person name="Takaki Y."/>
            <person name="Nishi S."/>
            <person name="Hori S."/>
            <person name="Arai W."/>
            <person name="Tsubouchi T."/>
            <person name="Morono Y."/>
            <person name="Uchiyama I."/>
            <person name="Ito T."/>
            <person name="Fujiyama A."/>
            <person name="Inagaki F."/>
            <person name="Takami H."/>
        </authorList>
    </citation>
    <scope>NUCLEOTIDE SEQUENCE</scope>
    <source>
        <strain evidence="2">Expedition CK06-06</strain>
    </source>
</reference>
<dbReference type="InterPro" id="IPR023631">
    <property type="entry name" value="Amidase_dom"/>
</dbReference>
<evidence type="ECO:0000259" key="1">
    <source>
        <dbReference type="Pfam" id="PF01425"/>
    </source>
</evidence>
<accession>X1A7R7</accession>
<dbReference type="GO" id="GO:0003824">
    <property type="term" value="F:catalytic activity"/>
    <property type="evidence" value="ECO:0007669"/>
    <property type="project" value="InterPro"/>
</dbReference>
<gene>
    <name evidence="2" type="ORF">S01H4_15360</name>
</gene>
<dbReference type="Pfam" id="PF01425">
    <property type="entry name" value="Amidase"/>
    <property type="match status" value="1"/>
</dbReference>
<dbReference type="PANTHER" id="PTHR11895">
    <property type="entry name" value="TRANSAMIDASE"/>
    <property type="match status" value="1"/>
</dbReference>
<dbReference type="EMBL" id="BART01006733">
    <property type="protein sequence ID" value="GAG68833.1"/>
    <property type="molecule type" value="Genomic_DNA"/>
</dbReference>
<dbReference type="SUPFAM" id="SSF75304">
    <property type="entry name" value="Amidase signature (AS) enzymes"/>
    <property type="match status" value="1"/>
</dbReference>
<proteinExistence type="predicted"/>
<dbReference type="InterPro" id="IPR000120">
    <property type="entry name" value="Amidase"/>
</dbReference>
<dbReference type="AlphaFoldDB" id="X1A7R7"/>
<protein>
    <recommendedName>
        <fullName evidence="1">Amidase domain-containing protein</fullName>
    </recommendedName>
</protein>
<sequence length="157" mass="17705">GTRSEKSDNLMDMYLNTRSEGFGEEVKRRIILGTFVLSSGYYDAYYLKGQKTRTLIKQDFEDAYKKCDLIVAPTCPAPAFKLGEKTDDPLQMYLADIYTISANLAGIPALSIPCGFTKDHLPIGLQLMGRHFDEETLLKVGHHFQQNTDFHSKFASL</sequence>
<evidence type="ECO:0000313" key="2">
    <source>
        <dbReference type="EMBL" id="GAG68833.1"/>
    </source>
</evidence>
<comment type="caution">
    <text evidence="2">The sequence shown here is derived from an EMBL/GenBank/DDBJ whole genome shotgun (WGS) entry which is preliminary data.</text>
</comment>
<organism evidence="2">
    <name type="scientific">marine sediment metagenome</name>
    <dbReference type="NCBI Taxonomy" id="412755"/>
    <lineage>
        <taxon>unclassified sequences</taxon>
        <taxon>metagenomes</taxon>
        <taxon>ecological metagenomes</taxon>
    </lineage>
</organism>
<dbReference type="InterPro" id="IPR036928">
    <property type="entry name" value="AS_sf"/>
</dbReference>
<name>X1A7R7_9ZZZZ</name>
<dbReference type="PANTHER" id="PTHR11895:SF7">
    <property type="entry name" value="GLUTAMYL-TRNA(GLN) AMIDOTRANSFERASE SUBUNIT A, MITOCHONDRIAL"/>
    <property type="match status" value="1"/>
</dbReference>
<feature type="domain" description="Amidase" evidence="1">
    <location>
        <begin position="6"/>
        <end position="138"/>
    </location>
</feature>